<dbReference type="PROSITE" id="PS50111">
    <property type="entry name" value="CHEMOTAXIS_TRANSDUC_2"/>
    <property type="match status" value="1"/>
</dbReference>
<proteinExistence type="predicted"/>
<dbReference type="Proteomes" id="UP000249229">
    <property type="component" value="Unassembled WGS sequence"/>
</dbReference>
<reference evidence="6 7" key="1">
    <citation type="submission" date="2017-08" db="EMBL/GenBank/DDBJ databases">
        <title>Infants hospitalized years apart are colonized by the same room-sourced microbial strains.</title>
        <authorList>
            <person name="Brooks B."/>
            <person name="Olm M.R."/>
            <person name="Firek B.A."/>
            <person name="Baker R."/>
            <person name="Thomas B.C."/>
            <person name="Morowitz M.J."/>
            <person name="Banfield J.F."/>
        </authorList>
    </citation>
    <scope>NUCLEOTIDE SEQUENCE [LARGE SCALE GENOMIC DNA]</scope>
    <source>
        <strain evidence="6">S2_005_001_R1_22</strain>
    </source>
</reference>
<dbReference type="GO" id="GO:0007165">
    <property type="term" value="P:signal transduction"/>
    <property type="evidence" value="ECO:0007669"/>
    <property type="project" value="UniProtKB-KW"/>
</dbReference>
<keyword evidence="4" id="KW-0472">Membrane</keyword>
<dbReference type="GO" id="GO:0016020">
    <property type="term" value="C:membrane"/>
    <property type="evidence" value="ECO:0007669"/>
    <property type="project" value="InterPro"/>
</dbReference>
<feature type="domain" description="Methyl-accepting transducer" evidence="5">
    <location>
        <begin position="326"/>
        <end position="576"/>
    </location>
</feature>
<feature type="transmembrane region" description="Helical" evidence="4">
    <location>
        <begin position="206"/>
        <end position="227"/>
    </location>
</feature>
<dbReference type="AlphaFoldDB" id="A0A2W5NZA0"/>
<organism evidence="6 7">
    <name type="scientific">Sphingomonas taxi</name>
    <dbReference type="NCBI Taxonomy" id="1549858"/>
    <lineage>
        <taxon>Bacteria</taxon>
        <taxon>Pseudomonadati</taxon>
        <taxon>Pseudomonadota</taxon>
        <taxon>Alphaproteobacteria</taxon>
        <taxon>Sphingomonadales</taxon>
        <taxon>Sphingomonadaceae</taxon>
        <taxon>Sphingomonas</taxon>
    </lineage>
</organism>
<accession>A0A2W5NZA0</accession>
<keyword evidence="3" id="KW-0175">Coiled coil</keyword>
<evidence type="ECO:0000256" key="2">
    <source>
        <dbReference type="PROSITE-ProRule" id="PRU00284"/>
    </source>
</evidence>
<evidence type="ECO:0000313" key="6">
    <source>
        <dbReference type="EMBL" id="PZQ58776.1"/>
    </source>
</evidence>
<dbReference type="Gene3D" id="1.10.287.950">
    <property type="entry name" value="Methyl-accepting chemotaxis protein"/>
    <property type="match status" value="1"/>
</dbReference>
<dbReference type="PANTHER" id="PTHR32089">
    <property type="entry name" value="METHYL-ACCEPTING CHEMOTAXIS PROTEIN MCPB"/>
    <property type="match status" value="1"/>
</dbReference>
<dbReference type="EMBL" id="QFQI01000013">
    <property type="protein sequence ID" value="PZQ58776.1"/>
    <property type="molecule type" value="Genomic_DNA"/>
</dbReference>
<dbReference type="SUPFAM" id="SSF58104">
    <property type="entry name" value="Methyl-accepting chemotaxis protein (MCP) signaling domain"/>
    <property type="match status" value="1"/>
</dbReference>
<gene>
    <name evidence="6" type="ORF">DI544_13150</name>
</gene>
<keyword evidence="4" id="KW-1133">Transmembrane helix</keyword>
<sequence>MLNRSMILNRLADRIERHARLADRPIIAKVAATPVLMLLLFVLIVALSTTALVVADHSVVRIVRSDMRDVRQLNAMALRFESADSALYRLLVAKAAAPATDVPAQAEAIQRQLTMVRSEMTRFRSRHEEHRVAIDAVLADLTRYEATVKVITSMLEVDFASSAAMVAPFRHHARQVERRILAMAEAGATHADADASRAVLTTRLTLLLIVVVSLFAAALALTMAYVVGRSTVRSIIGIAEATDAVMRGDTPDFAALHRGDELGRMVVALQGFDRQRAEAQRLEREAAALHEEARRQERRRADEVARATQRAEEHRRQTLATLAQTFEEQVAGAIREAQSAMAQLDRHAVGLSASTDGDRRLAEDLDTIARLFATEMREASEATRSLAQAFEAIDREVEGTSRAARSINRHAHEARDAVTDSHAQAATIAQVVDVIDDIAQQTNLLALNATIEAARAGMAGSGFTVVAAEIKSLSSRTGASTSDVRHKIEAVQQRISTVVTNTESLAALITGMDDMAGRVATMSRGQALSIDQLNGRIGQVRERSGALADASRRIGTSVQDNLAAVQHFRGASATLDRSLTMLAADAQAFTHKLLAG</sequence>
<dbReference type="Gene3D" id="6.10.340.10">
    <property type="match status" value="1"/>
</dbReference>
<evidence type="ECO:0000256" key="4">
    <source>
        <dbReference type="SAM" id="Phobius"/>
    </source>
</evidence>
<feature type="transmembrane region" description="Helical" evidence="4">
    <location>
        <begin position="35"/>
        <end position="55"/>
    </location>
</feature>
<dbReference type="PANTHER" id="PTHR32089:SF112">
    <property type="entry name" value="LYSOZYME-LIKE PROTEIN-RELATED"/>
    <property type="match status" value="1"/>
</dbReference>
<dbReference type="Pfam" id="PF00015">
    <property type="entry name" value="MCPsignal"/>
    <property type="match status" value="1"/>
</dbReference>
<name>A0A2W5NZA0_9SPHN</name>
<evidence type="ECO:0000256" key="1">
    <source>
        <dbReference type="ARBA" id="ARBA00023224"/>
    </source>
</evidence>
<keyword evidence="1 2" id="KW-0807">Transducer</keyword>
<dbReference type="InterPro" id="IPR004089">
    <property type="entry name" value="MCPsignal_dom"/>
</dbReference>
<evidence type="ECO:0000259" key="5">
    <source>
        <dbReference type="PROSITE" id="PS50111"/>
    </source>
</evidence>
<protein>
    <recommendedName>
        <fullName evidence="5">Methyl-accepting transducer domain-containing protein</fullName>
    </recommendedName>
</protein>
<dbReference type="SMART" id="SM00283">
    <property type="entry name" value="MA"/>
    <property type="match status" value="1"/>
</dbReference>
<comment type="caution">
    <text evidence="6">The sequence shown here is derived from an EMBL/GenBank/DDBJ whole genome shotgun (WGS) entry which is preliminary data.</text>
</comment>
<evidence type="ECO:0000313" key="7">
    <source>
        <dbReference type="Proteomes" id="UP000249229"/>
    </source>
</evidence>
<evidence type="ECO:0000256" key="3">
    <source>
        <dbReference type="SAM" id="Coils"/>
    </source>
</evidence>
<keyword evidence="4" id="KW-0812">Transmembrane</keyword>
<feature type="coiled-coil region" evidence="3">
    <location>
        <begin position="272"/>
        <end position="299"/>
    </location>
</feature>